<feature type="binding site" evidence="6">
    <location>
        <position position="106"/>
    </location>
    <ligand>
        <name>substrate</name>
    </ligand>
</feature>
<protein>
    <recommendedName>
        <fullName evidence="6">Pseudouridine-5'-phosphate glycosidase</fullName>
        <shortName evidence="6">PsiMP glycosidase</shortName>
        <ecNumber evidence="6">4.2.1.70</ecNumber>
    </recommendedName>
</protein>
<dbReference type="Gene3D" id="3.40.1790.10">
    <property type="entry name" value="Indigoidine synthase domain"/>
    <property type="match status" value="1"/>
</dbReference>
<keyword evidence="1 6" id="KW-0479">Metal-binding</keyword>
<keyword evidence="2 6" id="KW-0378">Hydrolase</keyword>
<evidence type="ECO:0000256" key="5">
    <source>
        <dbReference type="ARBA" id="ARBA00023295"/>
    </source>
</evidence>
<dbReference type="Pfam" id="PF04227">
    <property type="entry name" value="Indigoidine_A"/>
    <property type="match status" value="1"/>
</dbReference>
<gene>
    <name evidence="6" type="primary">psuG</name>
    <name evidence="7" type="ORF">O1G21_07055</name>
</gene>
<dbReference type="InterPro" id="IPR007342">
    <property type="entry name" value="PsuG"/>
</dbReference>
<feature type="binding site" evidence="6">
    <location>
        <begin position="160"/>
        <end position="162"/>
    </location>
    <ligand>
        <name>substrate</name>
    </ligand>
</feature>
<keyword evidence="5 6" id="KW-0326">Glycosidase</keyword>
<dbReference type="PANTHER" id="PTHR42909">
    <property type="entry name" value="ZGC:136858"/>
    <property type="match status" value="1"/>
</dbReference>
<dbReference type="EC" id="4.2.1.70" evidence="6"/>
<dbReference type="RefSeq" id="WP_270141728.1">
    <property type="nucleotide sequence ID" value="NZ_CP115450.1"/>
</dbReference>
<proteinExistence type="inferred from homology"/>
<comment type="catalytic activity">
    <reaction evidence="6">
        <text>D-ribose 5-phosphate + uracil = psi-UMP + H2O</text>
        <dbReference type="Rhea" id="RHEA:18337"/>
        <dbReference type="ChEBI" id="CHEBI:15377"/>
        <dbReference type="ChEBI" id="CHEBI:17568"/>
        <dbReference type="ChEBI" id="CHEBI:58380"/>
        <dbReference type="ChEBI" id="CHEBI:78346"/>
        <dbReference type="EC" id="4.2.1.70"/>
    </reaction>
</comment>
<feature type="active site" description="Proton donor" evidence="6">
    <location>
        <position position="45"/>
    </location>
</feature>
<dbReference type="InterPro" id="IPR022830">
    <property type="entry name" value="Indigdn_synthA-like"/>
</dbReference>
<dbReference type="GO" id="GO:0016798">
    <property type="term" value="F:hydrolase activity, acting on glycosyl bonds"/>
    <property type="evidence" value="ECO:0007669"/>
    <property type="project" value="UniProtKB-KW"/>
</dbReference>
<comment type="similarity">
    <text evidence="6">Belongs to the pseudouridine-5'-phosphate glycosidase family.</text>
</comment>
<evidence type="ECO:0000256" key="1">
    <source>
        <dbReference type="ARBA" id="ARBA00022723"/>
    </source>
</evidence>
<feature type="binding site" evidence="6">
    <location>
        <position position="126"/>
    </location>
    <ligand>
        <name>substrate</name>
    </ligand>
</feature>
<evidence type="ECO:0000256" key="3">
    <source>
        <dbReference type="ARBA" id="ARBA00023211"/>
    </source>
</evidence>
<evidence type="ECO:0000256" key="2">
    <source>
        <dbReference type="ARBA" id="ARBA00022801"/>
    </source>
</evidence>
<evidence type="ECO:0000256" key="4">
    <source>
        <dbReference type="ARBA" id="ARBA00023239"/>
    </source>
</evidence>
<dbReference type="HAMAP" id="MF_01876">
    <property type="entry name" value="PsiMP_glycosidase"/>
    <property type="match status" value="1"/>
</dbReference>
<evidence type="ECO:0000256" key="6">
    <source>
        <dbReference type="HAMAP-Rule" id="MF_01876"/>
    </source>
</evidence>
<name>A0ABY7PZ00_9ACTN</name>
<dbReference type="SUPFAM" id="SSF110581">
    <property type="entry name" value="Indigoidine synthase A-like"/>
    <property type="match status" value="1"/>
</dbReference>
<dbReference type="EMBL" id="CP115450">
    <property type="protein sequence ID" value="WBP85633.1"/>
    <property type="molecule type" value="Genomic_DNA"/>
</dbReference>
<keyword evidence="3 6" id="KW-0464">Manganese</keyword>
<organism evidence="7 8">
    <name type="scientific">Kitasatospora cathayae</name>
    <dbReference type="NCBI Taxonomy" id="3004092"/>
    <lineage>
        <taxon>Bacteria</taxon>
        <taxon>Bacillati</taxon>
        <taxon>Actinomycetota</taxon>
        <taxon>Actinomycetes</taxon>
        <taxon>Kitasatosporales</taxon>
        <taxon>Streptomycetaceae</taxon>
        <taxon>Kitasatospora</taxon>
    </lineage>
</organism>
<comment type="subunit">
    <text evidence="6">Homotrimer.</text>
</comment>
<comment type="cofactor">
    <cofactor evidence="6">
        <name>Mn(2+)</name>
        <dbReference type="ChEBI" id="CHEBI:29035"/>
    </cofactor>
    <text evidence="6">Binds 1 Mn(2+) ion per subunit.</text>
</comment>
<feature type="active site" description="Nucleophile" evidence="6">
    <location>
        <position position="179"/>
    </location>
</feature>
<keyword evidence="4 6" id="KW-0456">Lyase</keyword>
<dbReference type="Proteomes" id="UP001212821">
    <property type="component" value="Chromosome"/>
</dbReference>
<feature type="binding site" evidence="6">
    <location>
        <position position="158"/>
    </location>
    <ligand>
        <name>Mn(2+)</name>
        <dbReference type="ChEBI" id="CHEBI:29035"/>
    </ligand>
</feature>
<comment type="function">
    <text evidence="6">Catalyzes the reversible cleavage of pseudouridine 5'-phosphate (PsiMP) to ribose 5-phosphate and uracil. Functions biologically in the cleavage direction, as part of a pseudouridine degradation pathway.</text>
</comment>
<evidence type="ECO:0000313" key="8">
    <source>
        <dbReference type="Proteomes" id="UP001212821"/>
    </source>
</evidence>
<dbReference type="PANTHER" id="PTHR42909:SF1">
    <property type="entry name" value="CARBOHYDRATE KINASE PFKB DOMAIN-CONTAINING PROTEIN"/>
    <property type="match status" value="1"/>
</dbReference>
<evidence type="ECO:0000313" key="7">
    <source>
        <dbReference type="EMBL" id="WBP85633.1"/>
    </source>
</evidence>
<reference evidence="8" key="1">
    <citation type="submission" date="2022-12" db="EMBL/GenBank/DDBJ databases">
        <authorList>
            <person name="Mo P."/>
        </authorList>
    </citation>
    <scope>NUCLEOTIDE SEQUENCE [LARGE SCALE GENOMIC DNA]</scope>
    <source>
        <strain evidence="8">HUAS 3-15</strain>
    </source>
</reference>
<sequence length="334" mass="34407">MTGLSASTASTVSTAGIAGTGAPAIRISEEVARAVADGRPVVALESTIFTHGLPRPRNLAVALEAEQQLREAGVVPATIGVHAGVPTVGLSTEQITELAATDGLDKVSLRDLPVVAALGRHGGTTVAATAFLAHRAGVRVFSTGGLGGVHFGASESFDESADMTTLAATPVTVISAGVKSILDIRATLERFETLNIPVIGYRTTKYPGFYVTDSGHEINFAVQSPEEAARVIDARDRLDLPQAVLIANPVDPAKQLPPQELDGILARARAEAERRGITGNASTPFLLDHIQRDTGGRSLEVNVEVYRGNVRLGGEIATALAARAGGSAAASTGA</sequence>
<accession>A0ABY7PZ00</accession>
<keyword evidence="8" id="KW-1185">Reference proteome</keyword>